<evidence type="ECO:0000256" key="1">
    <source>
        <dbReference type="ARBA" id="ARBA00022801"/>
    </source>
</evidence>
<name>A0AAD3H852_9STRA</name>
<keyword evidence="4" id="KW-1185">Reference proteome</keyword>
<dbReference type="SUPFAM" id="SSF52768">
    <property type="entry name" value="Arginase/deacetylase"/>
    <property type="match status" value="1"/>
</dbReference>
<dbReference type="GO" id="GO:0016787">
    <property type="term" value="F:hydrolase activity"/>
    <property type="evidence" value="ECO:0007669"/>
    <property type="project" value="UniProtKB-KW"/>
</dbReference>
<dbReference type="InterPro" id="IPR023801">
    <property type="entry name" value="His_deacetylse_dom"/>
</dbReference>
<evidence type="ECO:0000259" key="2">
    <source>
        <dbReference type="Pfam" id="PF00850"/>
    </source>
</evidence>
<dbReference type="Proteomes" id="UP001054902">
    <property type="component" value="Unassembled WGS sequence"/>
</dbReference>
<dbReference type="CDD" id="cd09993">
    <property type="entry name" value="HDAC_classIV"/>
    <property type="match status" value="1"/>
</dbReference>
<comment type="caution">
    <text evidence="3">The sequence shown here is derived from an EMBL/GenBank/DDBJ whole genome shotgun (WGS) entry which is preliminary data.</text>
</comment>
<dbReference type="GO" id="GO:0040029">
    <property type="term" value="P:epigenetic regulation of gene expression"/>
    <property type="evidence" value="ECO:0007669"/>
    <property type="project" value="TreeGrafter"/>
</dbReference>
<evidence type="ECO:0000313" key="4">
    <source>
        <dbReference type="Proteomes" id="UP001054902"/>
    </source>
</evidence>
<dbReference type="Gene3D" id="3.40.800.20">
    <property type="entry name" value="Histone deacetylase domain"/>
    <property type="match status" value="1"/>
</dbReference>
<dbReference type="Pfam" id="PF00850">
    <property type="entry name" value="Hist_deacetyl"/>
    <property type="match status" value="1"/>
</dbReference>
<gene>
    <name evidence="3" type="ORF">CTEN210_10643</name>
</gene>
<keyword evidence="1" id="KW-0378">Hydrolase</keyword>
<reference evidence="3 4" key="1">
    <citation type="journal article" date="2021" name="Sci. Rep.">
        <title>The genome of the diatom Chaetoceros tenuissimus carries an ancient integrated fragment of an extant virus.</title>
        <authorList>
            <person name="Hongo Y."/>
            <person name="Kimura K."/>
            <person name="Takaki Y."/>
            <person name="Yoshida Y."/>
            <person name="Baba S."/>
            <person name="Kobayashi G."/>
            <person name="Nagasaki K."/>
            <person name="Hano T."/>
            <person name="Tomaru Y."/>
        </authorList>
    </citation>
    <scope>NUCLEOTIDE SEQUENCE [LARGE SCALE GENOMIC DNA]</scope>
    <source>
        <strain evidence="3 4">NIES-3715</strain>
    </source>
</reference>
<dbReference type="InterPro" id="IPR044150">
    <property type="entry name" value="HDAC_classIV"/>
</dbReference>
<dbReference type="GO" id="GO:0004407">
    <property type="term" value="F:histone deacetylase activity"/>
    <property type="evidence" value="ECO:0007669"/>
    <property type="project" value="InterPro"/>
</dbReference>
<dbReference type="InterPro" id="IPR037138">
    <property type="entry name" value="His_deacetylse_dom_sf"/>
</dbReference>
<dbReference type="PANTHER" id="PTHR10625:SF19">
    <property type="entry name" value="HISTONE DEACETYLASE 12"/>
    <property type="match status" value="1"/>
</dbReference>
<feature type="domain" description="Histone deacetylase" evidence="2">
    <location>
        <begin position="143"/>
        <end position="390"/>
    </location>
</feature>
<protein>
    <recommendedName>
        <fullName evidence="2">Histone deacetylase domain-containing protein</fullName>
    </recommendedName>
</protein>
<accession>A0AAD3H852</accession>
<evidence type="ECO:0000313" key="3">
    <source>
        <dbReference type="EMBL" id="GFH54167.1"/>
    </source>
</evidence>
<dbReference type="InterPro" id="IPR000286">
    <property type="entry name" value="HDACs"/>
</dbReference>
<dbReference type="PRINTS" id="PR01270">
    <property type="entry name" value="HDASUPER"/>
</dbReference>
<dbReference type="EMBL" id="BLLK01000047">
    <property type="protein sequence ID" value="GFH54167.1"/>
    <property type="molecule type" value="Genomic_DNA"/>
</dbReference>
<organism evidence="3 4">
    <name type="scientific">Chaetoceros tenuissimus</name>
    <dbReference type="NCBI Taxonomy" id="426638"/>
    <lineage>
        <taxon>Eukaryota</taxon>
        <taxon>Sar</taxon>
        <taxon>Stramenopiles</taxon>
        <taxon>Ochrophyta</taxon>
        <taxon>Bacillariophyta</taxon>
        <taxon>Coscinodiscophyceae</taxon>
        <taxon>Chaetocerotophycidae</taxon>
        <taxon>Chaetocerotales</taxon>
        <taxon>Chaetocerotaceae</taxon>
        <taxon>Chaetoceros</taxon>
    </lineage>
</organism>
<dbReference type="PANTHER" id="PTHR10625">
    <property type="entry name" value="HISTONE DEACETYLASE HDAC1-RELATED"/>
    <property type="match status" value="1"/>
</dbReference>
<proteinExistence type="predicted"/>
<dbReference type="InterPro" id="IPR023696">
    <property type="entry name" value="Ureohydrolase_dom_sf"/>
</dbReference>
<sequence length="420" mass="47610">MKRSLAFIPLHLSIKHGVAPTRKVASSYDRIKQMVFSTVASERSNNYEVESPFEHDYLDPDNTFIEKMRDGGLLASARNGHIPEENRFHQPIVYHPNYSFKEWPEKQTFPMTKFYHLANSLLEKKSHLPRPLVRSPDDFFEPLNERDLPRSWFSNVISPKFLDRFLSSSLTVEEERRIGFRECCKMEQVKRRTILEVGGTILAAQLAFRYGLATNAAGGTHHADSEKGAGYTILNDLAVTANFLLDERLNGGTIKGVKKVLVIDCDVHQGDGTAKFGPVIGDSLVTLSLHCASNYPTPKAESTYDIPLPDNMEDEEYMQVLKKSVNLALAESNPDFVLYDAGIDVHKDDFLGRLSLTTEGIRKRDRWVIETCVEKGIPIACVIGGGYGKDPDKLARRHSIVHEEAAFVWRKYNLWNRRIL</sequence>
<dbReference type="AlphaFoldDB" id="A0AAD3H852"/>